<accession>A0ABP5UFE6</accession>
<gene>
    <name evidence="2" type="ORF">GCM10010170_081530</name>
</gene>
<protein>
    <submittedName>
        <fullName evidence="2">Uncharacterized protein</fullName>
    </submittedName>
</protein>
<dbReference type="RefSeq" id="WP_344618005.1">
    <property type="nucleotide sequence ID" value="NZ_BAAARV010000081.1"/>
</dbReference>
<evidence type="ECO:0000313" key="2">
    <source>
        <dbReference type="EMBL" id="GAA2377011.1"/>
    </source>
</evidence>
<keyword evidence="3" id="KW-1185">Reference proteome</keyword>
<dbReference type="EMBL" id="BAAARV010000081">
    <property type="protein sequence ID" value="GAA2377011.1"/>
    <property type="molecule type" value="Genomic_DNA"/>
</dbReference>
<feature type="region of interest" description="Disordered" evidence="1">
    <location>
        <begin position="1"/>
        <end position="31"/>
    </location>
</feature>
<evidence type="ECO:0000256" key="1">
    <source>
        <dbReference type="SAM" id="MobiDB-lite"/>
    </source>
</evidence>
<name>A0ABP5UFE6_9ACTN</name>
<reference evidence="3" key="1">
    <citation type="journal article" date="2019" name="Int. J. Syst. Evol. Microbiol.">
        <title>The Global Catalogue of Microorganisms (GCM) 10K type strain sequencing project: providing services to taxonomists for standard genome sequencing and annotation.</title>
        <authorList>
            <consortium name="The Broad Institute Genomics Platform"/>
            <consortium name="The Broad Institute Genome Sequencing Center for Infectious Disease"/>
            <person name="Wu L."/>
            <person name="Ma J."/>
        </authorList>
    </citation>
    <scope>NUCLEOTIDE SEQUENCE [LARGE SCALE GENOMIC DNA]</scope>
    <source>
        <strain evidence="3">JCM 3272</strain>
    </source>
</reference>
<organism evidence="2 3">
    <name type="scientific">Dactylosporangium salmoneum</name>
    <dbReference type="NCBI Taxonomy" id="53361"/>
    <lineage>
        <taxon>Bacteria</taxon>
        <taxon>Bacillati</taxon>
        <taxon>Actinomycetota</taxon>
        <taxon>Actinomycetes</taxon>
        <taxon>Micromonosporales</taxon>
        <taxon>Micromonosporaceae</taxon>
        <taxon>Dactylosporangium</taxon>
    </lineage>
</organism>
<dbReference type="Proteomes" id="UP001501444">
    <property type="component" value="Unassembled WGS sequence"/>
</dbReference>
<evidence type="ECO:0000313" key="3">
    <source>
        <dbReference type="Proteomes" id="UP001501444"/>
    </source>
</evidence>
<sequence length="52" mass="5682">MSGRAPTAVSRGHDRQGDVDTAEEPDPLLPPELCTLALQVIREEPEVEDLDI</sequence>
<proteinExistence type="predicted"/>
<comment type="caution">
    <text evidence="2">The sequence shown here is derived from an EMBL/GenBank/DDBJ whole genome shotgun (WGS) entry which is preliminary data.</text>
</comment>